<dbReference type="STRING" id="431943.CKL_3479"/>
<evidence type="ECO:0000259" key="3">
    <source>
        <dbReference type="Pfam" id="PF03109"/>
    </source>
</evidence>
<dbReference type="HOGENOM" id="CLU_006533_0_2_9"/>
<dbReference type="CDD" id="cd05121">
    <property type="entry name" value="ABC1_ADCK3-like"/>
    <property type="match status" value="1"/>
</dbReference>
<feature type="transmembrane region" description="Helical" evidence="2">
    <location>
        <begin position="530"/>
        <end position="556"/>
    </location>
</feature>
<dbReference type="EMBL" id="CP000673">
    <property type="protein sequence ID" value="EDK35470.1"/>
    <property type="molecule type" value="Genomic_DNA"/>
</dbReference>
<name>A5N2X4_CLOK5</name>
<evidence type="ECO:0000256" key="1">
    <source>
        <dbReference type="ARBA" id="ARBA00009670"/>
    </source>
</evidence>
<dbReference type="KEGG" id="ckl:CKL_3479"/>
<dbReference type="InterPro" id="IPR004147">
    <property type="entry name" value="ABC1_dom"/>
</dbReference>
<dbReference type="InterPro" id="IPR050154">
    <property type="entry name" value="UbiB_kinase"/>
</dbReference>
<dbReference type="AlphaFoldDB" id="A5N2X4"/>
<dbReference type="SUPFAM" id="SSF56112">
    <property type="entry name" value="Protein kinase-like (PK-like)"/>
    <property type="match status" value="1"/>
</dbReference>
<proteinExistence type="inferred from homology"/>
<dbReference type="PANTHER" id="PTHR10566:SF113">
    <property type="entry name" value="PROTEIN ACTIVITY OF BC1 COMPLEX KINASE 7, CHLOROPLASTIC"/>
    <property type="match status" value="1"/>
</dbReference>
<organism evidence="4 5">
    <name type="scientific">Clostridium kluyveri (strain ATCC 8527 / DSM 555 / NBRC 12016 / NCIMB 10680 / K1)</name>
    <dbReference type="NCBI Taxonomy" id="431943"/>
    <lineage>
        <taxon>Bacteria</taxon>
        <taxon>Bacillati</taxon>
        <taxon>Bacillota</taxon>
        <taxon>Clostridia</taxon>
        <taxon>Eubacteriales</taxon>
        <taxon>Clostridiaceae</taxon>
        <taxon>Clostridium</taxon>
    </lineage>
</organism>
<sequence length="562" mass="64606">MKINSNKAVKRYKQIVNILLKYGFGLIMEKIGILKHLNIKKTASNDKMVNIKFSRGERLRLAFEELGPVFIKLGQFLSTREDIFPKDIIEELKKLQDSVKPFSFSDVKLMIETEFNEKIENIYKEFDKNPLAAASISQVHRARLNSGKDVAVKIQRPKIEKDISLDLKILKDISNFINHYTKYGKLYDFKSMALEFENNIKGELDFIKEGENTEIFRNNCKQDKSIKAPEIKWIYTSKRVLTMEYVDGIKIDKFDELDKAGLDKKMLAKKISESICNQIFRDGFFHGDPHPGNLLVLSDGRIVFLDFGIVCRLGEERKRIMADFFVGIALKDKRKIIKSFIDMGTVRSRQNFKKFEIELGEIIDKYMTLSWNDIKISEIFHDIFSIAFLNDIKLPHEFVSISKTFILLQDLLKRLAPDLNGFVIAKPIAKKMIKQSFFAKQISCDIGKSLLDYKEVLVELPLVVLDFLSKMEEDDFIPKFEVKNIDNIQKKFDRNINRISFSIVLLSVSIIIAGIIIGSGLSSKNGAEMYILNIMVLKIGLIIAGIIILGLIISMFRSNGFK</sequence>
<keyword evidence="5" id="KW-1185">Reference proteome</keyword>
<keyword evidence="2" id="KW-0472">Membrane</keyword>
<feature type="transmembrane region" description="Helical" evidence="2">
    <location>
        <begin position="499"/>
        <end position="518"/>
    </location>
</feature>
<keyword evidence="2" id="KW-1133">Transmembrane helix</keyword>
<dbReference type="eggNOG" id="COG0661">
    <property type="taxonomic scope" value="Bacteria"/>
</dbReference>
<gene>
    <name evidence="4" type="ordered locus">CKL_3479</name>
</gene>
<dbReference type="Gene3D" id="1.10.510.10">
    <property type="entry name" value="Transferase(Phosphotransferase) domain 1"/>
    <property type="match status" value="1"/>
</dbReference>
<feature type="domain" description="ABC1 atypical kinase-like" evidence="3">
    <location>
        <begin position="94"/>
        <end position="339"/>
    </location>
</feature>
<dbReference type="RefSeq" id="WP_012103801.1">
    <property type="nucleotide sequence ID" value="NC_009706.1"/>
</dbReference>
<dbReference type="Proteomes" id="UP000002411">
    <property type="component" value="Chromosome"/>
</dbReference>
<keyword evidence="2" id="KW-0812">Transmembrane</keyword>
<protein>
    <recommendedName>
        <fullName evidence="3">ABC1 atypical kinase-like domain-containing protein</fullName>
    </recommendedName>
</protein>
<dbReference type="Pfam" id="PF03109">
    <property type="entry name" value="ABC1"/>
    <property type="match status" value="1"/>
</dbReference>
<dbReference type="PANTHER" id="PTHR10566">
    <property type="entry name" value="CHAPERONE-ACTIVITY OF BC1 COMPLEX CABC1 -RELATED"/>
    <property type="match status" value="1"/>
</dbReference>
<dbReference type="InterPro" id="IPR011009">
    <property type="entry name" value="Kinase-like_dom_sf"/>
</dbReference>
<evidence type="ECO:0000313" key="4">
    <source>
        <dbReference type="EMBL" id="EDK35470.1"/>
    </source>
</evidence>
<accession>A5N2X4</accession>
<evidence type="ECO:0000256" key="2">
    <source>
        <dbReference type="SAM" id="Phobius"/>
    </source>
</evidence>
<evidence type="ECO:0000313" key="5">
    <source>
        <dbReference type="Proteomes" id="UP000002411"/>
    </source>
</evidence>
<reference evidence="4 5" key="1">
    <citation type="journal article" date="2008" name="Proc. Natl. Acad. Sci. U.S.A.">
        <title>The genome of Clostridium kluyveri, a strict anaerobe with unique metabolic features.</title>
        <authorList>
            <person name="Seedorf H."/>
            <person name="Fricke W.F."/>
            <person name="Veith B."/>
            <person name="Brueggemann H."/>
            <person name="Liesegang H."/>
            <person name="Strittmatter A."/>
            <person name="Miethke M."/>
            <person name="Buckel W."/>
            <person name="Hinderberger J."/>
            <person name="Li F."/>
            <person name="Hagemeier C."/>
            <person name="Thauer R.K."/>
            <person name="Gottschalk G."/>
        </authorList>
    </citation>
    <scope>NUCLEOTIDE SEQUENCE [LARGE SCALE GENOMIC DNA]</scope>
    <source>
        <strain evidence="5">ATCC 8527 / DSM 555 / NCIMB 10680</strain>
    </source>
</reference>
<comment type="similarity">
    <text evidence="1">Belongs to the protein kinase superfamily. ADCK protein kinase family.</text>
</comment>